<keyword evidence="3" id="KW-1185">Reference proteome</keyword>
<sequence>MGNFKSNDWQLSLELALRGAVYVFTGAATLALLSVCGFASLIAVGGTGGFTSSLPPEHPAWFGLAAVICIWVVLQWALIQLHRYLLLRLESAFDT</sequence>
<feature type="transmembrane region" description="Helical" evidence="1">
    <location>
        <begin position="60"/>
        <end position="79"/>
    </location>
</feature>
<reference evidence="2 3" key="1">
    <citation type="submission" date="2019-12" db="EMBL/GenBank/DDBJ databases">
        <title>Genomic-based taxomic classification of the family Erythrobacteraceae.</title>
        <authorList>
            <person name="Xu L."/>
        </authorList>
    </citation>
    <scope>NUCLEOTIDE SEQUENCE [LARGE SCALE GENOMIC DNA]</scope>
    <source>
        <strain evidence="2 3">KEMB 9005-328</strain>
    </source>
</reference>
<proteinExistence type="predicted"/>
<evidence type="ECO:0000313" key="2">
    <source>
        <dbReference type="EMBL" id="MXP27561.1"/>
    </source>
</evidence>
<feature type="transmembrane region" description="Helical" evidence="1">
    <location>
        <begin position="21"/>
        <end position="48"/>
    </location>
</feature>
<evidence type="ECO:0000256" key="1">
    <source>
        <dbReference type="SAM" id="Phobius"/>
    </source>
</evidence>
<dbReference type="RefSeq" id="WP_160751838.1">
    <property type="nucleotide sequence ID" value="NZ_WTYA01000001.1"/>
</dbReference>
<dbReference type="AlphaFoldDB" id="A0A845AF26"/>
<protein>
    <submittedName>
        <fullName evidence="2">Uncharacterized protein</fullName>
    </submittedName>
</protein>
<name>A0A845AF26_9SPHN</name>
<accession>A0A845AF26</accession>
<dbReference type="Proteomes" id="UP000439780">
    <property type="component" value="Unassembled WGS sequence"/>
</dbReference>
<keyword evidence="1" id="KW-1133">Transmembrane helix</keyword>
<organism evidence="2 3">
    <name type="scientific">Qipengyuania algicida</name>
    <dbReference type="NCBI Taxonomy" id="1836209"/>
    <lineage>
        <taxon>Bacteria</taxon>
        <taxon>Pseudomonadati</taxon>
        <taxon>Pseudomonadota</taxon>
        <taxon>Alphaproteobacteria</taxon>
        <taxon>Sphingomonadales</taxon>
        <taxon>Erythrobacteraceae</taxon>
        <taxon>Qipengyuania</taxon>
    </lineage>
</organism>
<keyword evidence="1" id="KW-0812">Transmembrane</keyword>
<keyword evidence="1" id="KW-0472">Membrane</keyword>
<gene>
    <name evidence="2" type="ORF">GRI58_01835</name>
</gene>
<evidence type="ECO:0000313" key="3">
    <source>
        <dbReference type="Proteomes" id="UP000439780"/>
    </source>
</evidence>
<dbReference type="EMBL" id="WTYA01000001">
    <property type="protein sequence ID" value="MXP27561.1"/>
    <property type="molecule type" value="Genomic_DNA"/>
</dbReference>
<comment type="caution">
    <text evidence="2">The sequence shown here is derived from an EMBL/GenBank/DDBJ whole genome shotgun (WGS) entry which is preliminary data.</text>
</comment>